<proteinExistence type="predicted"/>
<comment type="caution">
    <text evidence="1">The sequence shown here is derived from an EMBL/GenBank/DDBJ whole genome shotgun (WGS) entry which is preliminary data.</text>
</comment>
<evidence type="ECO:0000313" key="1">
    <source>
        <dbReference type="EMBL" id="GAG45961.1"/>
    </source>
</evidence>
<dbReference type="Gene3D" id="3.40.630.30">
    <property type="match status" value="1"/>
</dbReference>
<organism evidence="1">
    <name type="scientific">marine sediment metagenome</name>
    <dbReference type="NCBI Taxonomy" id="412755"/>
    <lineage>
        <taxon>unclassified sequences</taxon>
        <taxon>metagenomes</taxon>
        <taxon>ecological metagenomes</taxon>
    </lineage>
</organism>
<dbReference type="EMBL" id="BARS01050177">
    <property type="protein sequence ID" value="GAG45961.1"/>
    <property type="molecule type" value="Genomic_DNA"/>
</dbReference>
<name>X0ZC76_9ZZZZ</name>
<feature type="non-terminal residue" evidence="1">
    <location>
        <position position="124"/>
    </location>
</feature>
<protein>
    <submittedName>
        <fullName evidence="1">Uncharacterized protein</fullName>
    </submittedName>
</protein>
<dbReference type="AlphaFoldDB" id="X0ZC76"/>
<sequence>MSGQIENLYKLQKKDIPKVGAVLADAFQHDPVWKKVFEGESKIDQKFCAFFETPIRYCLKYGEVYTISENLEGIAAWVLGDLADMTIWRLIRSGAIRSGMKMGAKLAKKMQPVFKQLQKDRKEN</sequence>
<accession>X0ZC76</accession>
<gene>
    <name evidence="1" type="ORF">S01H1_74953</name>
</gene>
<reference evidence="1" key="1">
    <citation type="journal article" date="2014" name="Front. Microbiol.">
        <title>High frequency of phylogenetically diverse reductive dehalogenase-homologous genes in deep subseafloor sedimentary metagenomes.</title>
        <authorList>
            <person name="Kawai M."/>
            <person name="Futagami T."/>
            <person name="Toyoda A."/>
            <person name="Takaki Y."/>
            <person name="Nishi S."/>
            <person name="Hori S."/>
            <person name="Arai W."/>
            <person name="Tsubouchi T."/>
            <person name="Morono Y."/>
            <person name="Uchiyama I."/>
            <person name="Ito T."/>
            <person name="Fujiyama A."/>
            <person name="Inagaki F."/>
            <person name="Takami H."/>
        </authorList>
    </citation>
    <scope>NUCLEOTIDE SEQUENCE</scope>
    <source>
        <strain evidence="1">Expedition CK06-06</strain>
    </source>
</reference>